<dbReference type="InterPro" id="IPR019455">
    <property type="entry name" value="Acetolactate_synth_ssu_C"/>
</dbReference>
<reference evidence="8 9" key="1">
    <citation type="submission" date="2016-04" db="EMBL/GenBank/DDBJ databases">
        <title>Genome sequence of Methanobrevibacter cuticularis DSM 11139.</title>
        <authorList>
            <person name="Poehlein A."/>
            <person name="Seedorf H."/>
            <person name="Daniel R."/>
        </authorList>
    </citation>
    <scope>NUCLEOTIDE SEQUENCE [LARGE SCALE GENOMIC DNA]</scope>
    <source>
        <strain evidence="8 9">DSM 11139</strain>
    </source>
</reference>
<dbReference type="AlphaFoldDB" id="A0A166CIH8"/>
<dbReference type="InterPro" id="IPR039557">
    <property type="entry name" value="AHAS_ACT"/>
</dbReference>
<dbReference type="Gene3D" id="3.30.70.260">
    <property type="match status" value="1"/>
</dbReference>
<evidence type="ECO:0000256" key="3">
    <source>
        <dbReference type="ARBA" id="ARBA00006341"/>
    </source>
</evidence>
<dbReference type="InterPro" id="IPR027271">
    <property type="entry name" value="Acetolactate_synth/TF_NikR_C"/>
</dbReference>
<dbReference type="InterPro" id="IPR045865">
    <property type="entry name" value="ACT-like_dom_sf"/>
</dbReference>
<dbReference type="EMBL" id="LWMW01000156">
    <property type="protein sequence ID" value="KZX14657.1"/>
    <property type="molecule type" value="Genomic_DNA"/>
</dbReference>
<sequence>MKKLREGSDHMETDTHVISTLVENRPGVLQNVSSLFTRRGFNIESITVGGSETEGFARMVIVAKGDERVLEQITKQLNKLVDIIKVRDLDPQNTVKRELCLIKVKTDDEKKRSEIIQYTNIFRGKVIDISENSLTVEITGNPSKINALISMLKSFGIQKISRTGPTAIERDSIAK</sequence>
<dbReference type="EC" id="2.2.1.6" evidence="6"/>
<dbReference type="UniPathway" id="UPA00047">
    <property type="reaction ID" value="UER00055"/>
</dbReference>
<dbReference type="Pfam" id="PF22629">
    <property type="entry name" value="ACT_AHAS_ss"/>
    <property type="match status" value="1"/>
</dbReference>
<comment type="pathway">
    <text evidence="2 6">Amino-acid biosynthesis; L-valine biosynthesis; L-valine from pyruvate: step 1/4.</text>
</comment>
<dbReference type="Gene3D" id="3.30.70.1150">
    <property type="entry name" value="ACT-like. Chain A, domain 2"/>
    <property type="match status" value="1"/>
</dbReference>
<evidence type="ECO:0000256" key="2">
    <source>
        <dbReference type="ARBA" id="ARBA00005025"/>
    </source>
</evidence>
<comment type="similarity">
    <text evidence="3 6">Belongs to the acetolactate synthase small subunit family.</text>
</comment>
<dbReference type="PANTHER" id="PTHR30239:SF0">
    <property type="entry name" value="ACETOLACTATE SYNTHASE SMALL SUBUNIT 1, CHLOROPLASTIC"/>
    <property type="match status" value="1"/>
</dbReference>
<evidence type="ECO:0000256" key="1">
    <source>
        <dbReference type="ARBA" id="ARBA00004974"/>
    </source>
</evidence>
<dbReference type="STRING" id="47311.MBCUT_19890"/>
<dbReference type="PATRIC" id="fig|47311.3.peg.2172"/>
<evidence type="ECO:0000313" key="9">
    <source>
        <dbReference type="Proteomes" id="UP000077275"/>
    </source>
</evidence>
<dbReference type="GO" id="GO:1990610">
    <property type="term" value="F:acetolactate synthase regulator activity"/>
    <property type="evidence" value="ECO:0007669"/>
    <property type="project" value="UniProtKB-UniRule"/>
</dbReference>
<comment type="pathway">
    <text evidence="1 6">Amino-acid biosynthesis; L-isoleucine biosynthesis; L-isoleucine from 2-oxobutanoate: step 1/4.</text>
</comment>
<dbReference type="PANTHER" id="PTHR30239">
    <property type="entry name" value="ACETOLACTATE SYNTHASE SMALL SUBUNIT"/>
    <property type="match status" value="1"/>
</dbReference>
<comment type="subunit">
    <text evidence="6">Dimer of large and small chains.</text>
</comment>
<gene>
    <name evidence="8" type="primary">ilvH</name>
    <name evidence="8" type="ORF">MBCUT_19890</name>
</gene>
<keyword evidence="6 8" id="KW-0808">Transferase</keyword>
<evidence type="ECO:0000256" key="4">
    <source>
        <dbReference type="ARBA" id="ARBA00022605"/>
    </source>
</evidence>
<accession>A0A166CIH8</accession>
<comment type="catalytic activity">
    <reaction evidence="6">
        <text>2 pyruvate + H(+) = (2S)-2-acetolactate + CO2</text>
        <dbReference type="Rhea" id="RHEA:25249"/>
        <dbReference type="ChEBI" id="CHEBI:15361"/>
        <dbReference type="ChEBI" id="CHEBI:15378"/>
        <dbReference type="ChEBI" id="CHEBI:16526"/>
        <dbReference type="ChEBI" id="CHEBI:58476"/>
        <dbReference type="EC" id="2.2.1.6"/>
    </reaction>
</comment>
<dbReference type="FunFam" id="3.30.70.260:FF:000001">
    <property type="entry name" value="Acetolactate synthase, small subunit"/>
    <property type="match status" value="1"/>
</dbReference>
<evidence type="ECO:0000256" key="5">
    <source>
        <dbReference type="ARBA" id="ARBA00023304"/>
    </source>
</evidence>
<dbReference type="GO" id="GO:0009097">
    <property type="term" value="P:isoleucine biosynthetic process"/>
    <property type="evidence" value="ECO:0007669"/>
    <property type="project" value="UniProtKB-UniRule"/>
</dbReference>
<dbReference type="NCBIfam" id="TIGR00119">
    <property type="entry name" value="acolac_sm"/>
    <property type="match status" value="1"/>
</dbReference>
<evidence type="ECO:0000259" key="7">
    <source>
        <dbReference type="PROSITE" id="PS51671"/>
    </source>
</evidence>
<keyword evidence="5 6" id="KW-0100">Branched-chain amino acid biosynthesis</keyword>
<feature type="domain" description="ACT" evidence="7">
    <location>
        <begin position="17"/>
        <end position="91"/>
    </location>
</feature>
<protein>
    <recommendedName>
        <fullName evidence="6">Acetolactate synthase small subunit</fullName>
        <shortName evidence="6">AHAS</shortName>
        <shortName evidence="6">ALS</shortName>
        <ecNumber evidence="6">2.2.1.6</ecNumber>
    </recommendedName>
    <alternativeName>
        <fullName evidence="6">Acetohydroxy-acid synthase small subunit</fullName>
    </alternativeName>
</protein>
<evidence type="ECO:0000313" key="8">
    <source>
        <dbReference type="EMBL" id="KZX14657.1"/>
    </source>
</evidence>
<dbReference type="GO" id="GO:0003984">
    <property type="term" value="F:acetolactate synthase activity"/>
    <property type="evidence" value="ECO:0007669"/>
    <property type="project" value="UniProtKB-UniRule"/>
</dbReference>
<keyword evidence="9" id="KW-1185">Reference proteome</keyword>
<dbReference type="CDD" id="cd04878">
    <property type="entry name" value="ACT_AHAS"/>
    <property type="match status" value="1"/>
</dbReference>
<dbReference type="UniPathway" id="UPA00049">
    <property type="reaction ID" value="UER00059"/>
</dbReference>
<dbReference type="GO" id="GO:0005829">
    <property type="term" value="C:cytosol"/>
    <property type="evidence" value="ECO:0007669"/>
    <property type="project" value="TreeGrafter"/>
</dbReference>
<comment type="caution">
    <text evidence="8">The sequence shown here is derived from an EMBL/GenBank/DDBJ whole genome shotgun (WGS) entry which is preliminary data.</text>
</comment>
<dbReference type="Pfam" id="PF10369">
    <property type="entry name" value="ALS_ss_C"/>
    <property type="match status" value="1"/>
</dbReference>
<dbReference type="GO" id="GO:0009099">
    <property type="term" value="P:L-valine biosynthetic process"/>
    <property type="evidence" value="ECO:0007669"/>
    <property type="project" value="UniProtKB-UniRule"/>
</dbReference>
<dbReference type="Proteomes" id="UP000077275">
    <property type="component" value="Unassembled WGS sequence"/>
</dbReference>
<evidence type="ECO:0000256" key="6">
    <source>
        <dbReference type="RuleBase" id="RU368092"/>
    </source>
</evidence>
<dbReference type="InterPro" id="IPR054480">
    <property type="entry name" value="AHAS_small-like_ACT"/>
</dbReference>
<dbReference type="InterPro" id="IPR002912">
    <property type="entry name" value="ACT_dom"/>
</dbReference>
<keyword evidence="4 6" id="KW-0028">Amino-acid biosynthesis</keyword>
<organism evidence="8 9">
    <name type="scientific">Methanobrevibacter cuticularis</name>
    <dbReference type="NCBI Taxonomy" id="47311"/>
    <lineage>
        <taxon>Archaea</taxon>
        <taxon>Methanobacteriati</taxon>
        <taxon>Methanobacteriota</taxon>
        <taxon>Methanomada group</taxon>
        <taxon>Methanobacteria</taxon>
        <taxon>Methanobacteriales</taxon>
        <taxon>Methanobacteriaceae</taxon>
        <taxon>Methanobrevibacter</taxon>
    </lineage>
</organism>
<dbReference type="NCBIfam" id="NF008864">
    <property type="entry name" value="PRK11895.1"/>
    <property type="match status" value="1"/>
</dbReference>
<comment type="function">
    <text evidence="6">Catalyzes the conversion of 2 pyruvate molecules into acetolactate in the first common step of the biosynthetic pathway of the branched-amino acids such as leucine, isoleucine, and valine.</text>
</comment>
<dbReference type="SUPFAM" id="SSF55021">
    <property type="entry name" value="ACT-like"/>
    <property type="match status" value="2"/>
</dbReference>
<proteinExistence type="inferred from homology"/>
<dbReference type="FunFam" id="3.30.70.1150:FF:000001">
    <property type="entry name" value="Acetolactate synthase small subunit"/>
    <property type="match status" value="1"/>
</dbReference>
<dbReference type="PROSITE" id="PS51671">
    <property type="entry name" value="ACT"/>
    <property type="match status" value="1"/>
</dbReference>
<name>A0A166CIH8_9EURY</name>
<dbReference type="InterPro" id="IPR004789">
    <property type="entry name" value="Acetalactate_synth_ssu"/>
</dbReference>